<evidence type="ECO:0000313" key="3">
    <source>
        <dbReference type="EMBL" id="RSX51752.1"/>
    </source>
</evidence>
<dbReference type="RefSeq" id="WP_125981919.1">
    <property type="nucleotide sequence ID" value="NZ_QXGL01000006.1"/>
</dbReference>
<dbReference type="AlphaFoldDB" id="A0A430FG56"/>
<organism evidence="3 4">
    <name type="scientific">Bifidobacterium goeldii</name>
    <dbReference type="NCBI Taxonomy" id="2306975"/>
    <lineage>
        <taxon>Bacteria</taxon>
        <taxon>Bacillati</taxon>
        <taxon>Actinomycetota</taxon>
        <taxon>Actinomycetes</taxon>
        <taxon>Bifidobacteriales</taxon>
        <taxon>Bifidobacteriaceae</taxon>
        <taxon>Bifidobacterium</taxon>
    </lineage>
</organism>
<keyword evidence="1" id="KW-0812">Transmembrane</keyword>
<sequence length="168" mass="16708">MKKKIVALLAAIAAVFGFGLTAGTAFADDYGPSVSYSATTATVAFPAGTFQPNEAVTVYYDDAVVSSVKAIAEVSTTVNAKADGSLTLVYTFVAGQAGKTIAVKAVGAQSGEKDASIKVPATGTPADDNSGNTLSKTGAAVTPYAVAVVLLGAAGAALLAVRKSTVRR</sequence>
<gene>
    <name evidence="3" type="ORF">D2E25_1727</name>
</gene>
<dbReference type="Proteomes" id="UP000287533">
    <property type="component" value="Unassembled WGS sequence"/>
</dbReference>
<proteinExistence type="predicted"/>
<dbReference type="OrthoDB" id="3240113at2"/>
<feature type="signal peptide" evidence="2">
    <location>
        <begin position="1"/>
        <end position="27"/>
    </location>
</feature>
<name>A0A430FG56_9BIFI</name>
<keyword evidence="1" id="KW-0472">Membrane</keyword>
<evidence type="ECO:0000313" key="4">
    <source>
        <dbReference type="Proteomes" id="UP000287533"/>
    </source>
</evidence>
<feature type="transmembrane region" description="Helical" evidence="1">
    <location>
        <begin position="141"/>
        <end position="161"/>
    </location>
</feature>
<keyword evidence="2" id="KW-0732">Signal</keyword>
<evidence type="ECO:0000256" key="2">
    <source>
        <dbReference type="SAM" id="SignalP"/>
    </source>
</evidence>
<accession>A0A430FG56</accession>
<keyword evidence="4" id="KW-1185">Reference proteome</keyword>
<dbReference type="EMBL" id="QXGL01000006">
    <property type="protein sequence ID" value="RSX51752.1"/>
    <property type="molecule type" value="Genomic_DNA"/>
</dbReference>
<protein>
    <submittedName>
        <fullName evidence="3">Uncharacterized protein</fullName>
    </submittedName>
</protein>
<reference evidence="3 4" key="1">
    <citation type="submission" date="2018-09" db="EMBL/GenBank/DDBJ databases">
        <title>Characterization of the phylogenetic diversity of five novel species belonging to the genus Bifidobacterium.</title>
        <authorList>
            <person name="Lugli G.A."/>
            <person name="Duranti S."/>
            <person name="Milani C."/>
        </authorList>
    </citation>
    <scope>NUCLEOTIDE SEQUENCE [LARGE SCALE GENOMIC DNA]</scope>
    <source>
        <strain evidence="3 4">2034B</strain>
    </source>
</reference>
<keyword evidence="1" id="KW-1133">Transmembrane helix</keyword>
<evidence type="ECO:0000256" key="1">
    <source>
        <dbReference type="SAM" id="Phobius"/>
    </source>
</evidence>
<feature type="chain" id="PRO_5019178241" evidence="2">
    <location>
        <begin position="28"/>
        <end position="168"/>
    </location>
</feature>
<comment type="caution">
    <text evidence="3">The sequence shown here is derived from an EMBL/GenBank/DDBJ whole genome shotgun (WGS) entry which is preliminary data.</text>
</comment>